<evidence type="ECO:0000256" key="2">
    <source>
        <dbReference type="ARBA" id="ARBA00023136"/>
    </source>
</evidence>
<protein>
    <recommendedName>
        <fullName evidence="6">Late embryogenesis abundant protein LEA-2 subgroup domain-containing protein</fullName>
    </recommendedName>
</protein>
<keyword evidence="5" id="KW-1185">Reference proteome</keyword>
<dbReference type="GO" id="GO:0016020">
    <property type="term" value="C:membrane"/>
    <property type="evidence" value="ECO:0007669"/>
    <property type="project" value="UniProtKB-SubCell"/>
</dbReference>
<dbReference type="PANTHER" id="PTHR31234:SF39">
    <property type="entry name" value="HARPIN-INDUCED PROTEIN 1 CONTAINING PROTEIN, EXPRESSED"/>
    <property type="match status" value="1"/>
</dbReference>
<dbReference type="EMBL" id="JBJKBG010000002">
    <property type="protein sequence ID" value="KAL3752397.1"/>
    <property type="molecule type" value="Genomic_DNA"/>
</dbReference>
<evidence type="ECO:0000313" key="4">
    <source>
        <dbReference type="EMBL" id="KAL3752397.1"/>
    </source>
</evidence>
<evidence type="ECO:0008006" key="6">
    <source>
        <dbReference type="Google" id="ProtNLM"/>
    </source>
</evidence>
<comment type="subcellular location">
    <subcellularLocation>
        <location evidence="1">Membrane</location>
    </subcellularLocation>
</comment>
<accession>A0ABD3LM04</accession>
<feature type="transmembrane region" description="Helical" evidence="3">
    <location>
        <begin position="22"/>
        <end position="46"/>
    </location>
</feature>
<keyword evidence="3" id="KW-0812">Transmembrane</keyword>
<name>A0ABD3LM04_EUCGL</name>
<sequence length="205" mass="23255">MAIAKRCAPDAEEDPWDAHSTIMTWASSILLAIIFLIVLGVSTIWLTVHPRQLQYAVEDVLVSNFHLDLNRSHLVTANFSIKMSTNNSNHRVTFTYESMNVSVKIRDRILASANGPPLFHDKDKFKEFRVNLTSNNVELHGSTLKALKETNSLEGIKINVIIEARVKFKALHWKQDHCRIQIFCGEVEAHSQGKAFKQTNCDVEL</sequence>
<evidence type="ECO:0000256" key="3">
    <source>
        <dbReference type="SAM" id="Phobius"/>
    </source>
</evidence>
<dbReference type="InterPro" id="IPR044839">
    <property type="entry name" value="NDR1-like"/>
</dbReference>
<evidence type="ECO:0000313" key="5">
    <source>
        <dbReference type="Proteomes" id="UP001634007"/>
    </source>
</evidence>
<evidence type="ECO:0000256" key="1">
    <source>
        <dbReference type="ARBA" id="ARBA00004370"/>
    </source>
</evidence>
<proteinExistence type="predicted"/>
<comment type="caution">
    <text evidence="4">The sequence shown here is derived from an EMBL/GenBank/DDBJ whole genome shotgun (WGS) entry which is preliminary data.</text>
</comment>
<dbReference type="AlphaFoldDB" id="A0ABD3LM04"/>
<reference evidence="4 5" key="1">
    <citation type="submission" date="2024-11" db="EMBL/GenBank/DDBJ databases">
        <title>Chromosome-level genome assembly of Eucalyptus globulus Labill. provides insights into its genome evolution.</title>
        <authorList>
            <person name="Li X."/>
        </authorList>
    </citation>
    <scope>NUCLEOTIDE SEQUENCE [LARGE SCALE GENOMIC DNA]</scope>
    <source>
        <strain evidence="4">CL2024</strain>
        <tissue evidence="4">Fresh tender leaves</tissue>
    </source>
</reference>
<dbReference type="PANTHER" id="PTHR31234">
    <property type="entry name" value="LATE EMBRYOGENESIS ABUNDANT (LEA) HYDROXYPROLINE-RICH GLYCOPROTEIN FAMILY"/>
    <property type="match status" value="1"/>
</dbReference>
<gene>
    <name evidence="4" type="ORF">ACJRO7_013105</name>
</gene>
<keyword evidence="2 3" id="KW-0472">Membrane</keyword>
<organism evidence="4 5">
    <name type="scientific">Eucalyptus globulus</name>
    <name type="common">Tasmanian blue gum</name>
    <dbReference type="NCBI Taxonomy" id="34317"/>
    <lineage>
        <taxon>Eukaryota</taxon>
        <taxon>Viridiplantae</taxon>
        <taxon>Streptophyta</taxon>
        <taxon>Embryophyta</taxon>
        <taxon>Tracheophyta</taxon>
        <taxon>Spermatophyta</taxon>
        <taxon>Magnoliopsida</taxon>
        <taxon>eudicotyledons</taxon>
        <taxon>Gunneridae</taxon>
        <taxon>Pentapetalae</taxon>
        <taxon>rosids</taxon>
        <taxon>malvids</taxon>
        <taxon>Myrtales</taxon>
        <taxon>Myrtaceae</taxon>
        <taxon>Myrtoideae</taxon>
        <taxon>Eucalypteae</taxon>
        <taxon>Eucalyptus</taxon>
    </lineage>
</organism>
<keyword evidence="3" id="KW-1133">Transmembrane helix</keyword>
<dbReference type="Proteomes" id="UP001634007">
    <property type="component" value="Unassembled WGS sequence"/>
</dbReference>